<dbReference type="RefSeq" id="WP_190971195.1">
    <property type="nucleotide sequence ID" value="NZ_JACJTB010000081.1"/>
</dbReference>
<accession>A0ABR8G5N5</accession>
<protein>
    <submittedName>
        <fullName evidence="1">Uncharacterized protein</fullName>
    </submittedName>
</protein>
<keyword evidence="2" id="KW-1185">Reference proteome</keyword>
<gene>
    <name evidence="1" type="ORF">H6G74_30305</name>
</gene>
<comment type="caution">
    <text evidence="1">The sequence shown here is derived from an EMBL/GenBank/DDBJ whole genome shotgun (WGS) entry which is preliminary data.</text>
</comment>
<evidence type="ECO:0000313" key="1">
    <source>
        <dbReference type="EMBL" id="MBD2598558.1"/>
    </source>
</evidence>
<reference evidence="1 2" key="1">
    <citation type="journal article" date="2020" name="ISME J.">
        <title>Comparative genomics reveals insights into cyanobacterial evolution and habitat adaptation.</title>
        <authorList>
            <person name="Chen M.Y."/>
            <person name="Teng W.K."/>
            <person name="Zhao L."/>
            <person name="Hu C.X."/>
            <person name="Zhou Y.K."/>
            <person name="Han B.P."/>
            <person name="Song L.R."/>
            <person name="Shu W.S."/>
        </authorList>
    </citation>
    <scope>NUCLEOTIDE SEQUENCE [LARGE SCALE GENOMIC DNA]</scope>
    <source>
        <strain evidence="1 2">FACHB-130</strain>
    </source>
</reference>
<dbReference type="Proteomes" id="UP000603457">
    <property type="component" value="Unassembled WGS sequence"/>
</dbReference>
<proteinExistence type="predicted"/>
<name>A0ABR8G5N5_9NOSO</name>
<organism evidence="1 2">
    <name type="scientific">Nostoc spongiaeforme FACHB-130</name>
    <dbReference type="NCBI Taxonomy" id="1357510"/>
    <lineage>
        <taxon>Bacteria</taxon>
        <taxon>Bacillati</taxon>
        <taxon>Cyanobacteriota</taxon>
        <taxon>Cyanophyceae</taxon>
        <taxon>Nostocales</taxon>
        <taxon>Nostocaceae</taxon>
        <taxon>Nostoc</taxon>
    </lineage>
</organism>
<sequence length="201" mass="23583">MGTDIKIFSERLQDGQWTLLSITEDLSKESHQDLSTLEIIDIGRPYGFFAVLAGVRRERFLKLYGVDIIPISRPRGLPKDLSPFLKTYIEIEDDNCWNASWLLVQELISFNWEKLIKFYGLVEPQYANLFSSNQPFPYEQWPENAHCYSLNSNYLPKSDIVQVSWVESYRGFVGSEFLDYFFEKLLALGSPKEVRIIFYFY</sequence>
<dbReference type="EMBL" id="JACJTB010000081">
    <property type="protein sequence ID" value="MBD2598558.1"/>
    <property type="molecule type" value="Genomic_DNA"/>
</dbReference>
<evidence type="ECO:0000313" key="2">
    <source>
        <dbReference type="Proteomes" id="UP000603457"/>
    </source>
</evidence>